<dbReference type="EMBL" id="QYZD01000018">
    <property type="protein sequence ID" value="RJG22144.1"/>
    <property type="molecule type" value="Genomic_DNA"/>
</dbReference>
<dbReference type="InterPro" id="IPR027417">
    <property type="entry name" value="P-loop_NTPase"/>
</dbReference>
<dbReference type="AlphaFoldDB" id="A0A3A3GEP9"/>
<dbReference type="SUPFAM" id="SSF52540">
    <property type="entry name" value="P-loop containing nucleoside triphosphate hydrolases"/>
    <property type="match status" value="1"/>
</dbReference>
<sequence>MIVWVNGAFGSGKTTTAFELHRRIPASFVYDPENAGYFIRKNVPHEMKRSDFQDYPMWRECNYSMLRHLNAEYDGTIIVPMTIVNADYFHEIAGRLREDGVIVHHFALCASKEVLLKRLKTRGEGGQSWAAQQIDRCIEGLSQPVFRHHLDTDLMRVEDVVTRIASECGLPLLPDERGPFRKSWDRLATKVKHIRFFG</sequence>
<evidence type="ECO:0000313" key="1">
    <source>
        <dbReference type="EMBL" id="RJG22144.1"/>
    </source>
</evidence>
<dbReference type="Gene3D" id="3.40.50.300">
    <property type="entry name" value="P-loop containing nucleotide triphosphate hydrolases"/>
    <property type="match status" value="1"/>
</dbReference>
<reference evidence="1 2" key="1">
    <citation type="submission" date="2018-09" db="EMBL/GenBank/DDBJ databases">
        <title>Paenibacillus SK2017-BO5.</title>
        <authorList>
            <person name="Piskunova J.V."/>
            <person name="Dubiley S.A."/>
            <person name="Severinov K.V."/>
        </authorList>
    </citation>
    <scope>NUCLEOTIDE SEQUENCE [LARGE SCALE GENOMIC DNA]</scope>
    <source>
        <strain evidence="1 2">BO5</strain>
    </source>
</reference>
<protein>
    <submittedName>
        <fullName evidence="1">Tunicamycin resistance protein</fullName>
    </submittedName>
</protein>
<dbReference type="Pfam" id="PF13671">
    <property type="entry name" value="AAA_33"/>
    <property type="match status" value="1"/>
</dbReference>
<accession>A0A3A3GEP9</accession>
<dbReference type="RefSeq" id="WP_119795035.1">
    <property type="nucleotide sequence ID" value="NZ_QYZD01000018.1"/>
</dbReference>
<organism evidence="1 2">
    <name type="scientific">Paenibacillus thiaminolyticus</name>
    <name type="common">Bacillus thiaminolyticus</name>
    <dbReference type="NCBI Taxonomy" id="49283"/>
    <lineage>
        <taxon>Bacteria</taxon>
        <taxon>Bacillati</taxon>
        <taxon>Bacillota</taxon>
        <taxon>Bacilli</taxon>
        <taxon>Bacillales</taxon>
        <taxon>Paenibacillaceae</taxon>
        <taxon>Paenibacillus</taxon>
    </lineage>
</organism>
<evidence type="ECO:0000313" key="2">
    <source>
        <dbReference type="Proteomes" id="UP000266177"/>
    </source>
</evidence>
<name>A0A3A3GEP9_PANTH</name>
<proteinExistence type="predicted"/>
<dbReference type="OrthoDB" id="9799092at2"/>
<dbReference type="Proteomes" id="UP000266177">
    <property type="component" value="Unassembled WGS sequence"/>
</dbReference>
<gene>
    <name evidence="1" type="ORF">DQX05_18785</name>
</gene>
<comment type="caution">
    <text evidence="1">The sequence shown here is derived from an EMBL/GenBank/DDBJ whole genome shotgun (WGS) entry which is preliminary data.</text>
</comment>